<dbReference type="InterPro" id="IPR013512">
    <property type="entry name" value="DXP_reductoisomerase_N"/>
</dbReference>
<evidence type="ECO:0000256" key="7">
    <source>
        <dbReference type="ARBA" id="ARBA00023229"/>
    </source>
</evidence>
<feature type="binding site" evidence="9">
    <location>
        <position position="165"/>
    </location>
    <ligand>
        <name>1-deoxy-D-xylulose 5-phosphate</name>
        <dbReference type="ChEBI" id="CHEBI:57792"/>
    </ligand>
</feature>
<feature type="binding site" evidence="9">
    <location>
        <position position="140"/>
    </location>
    <ligand>
        <name>NADPH</name>
        <dbReference type="ChEBI" id="CHEBI:57783"/>
    </ligand>
</feature>
<keyword evidence="14" id="KW-1185">Reference proteome</keyword>
<feature type="binding site" evidence="9">
    <location>
        <position position="235"/>
    </location>
    <ligand>
        <name>1-deoxy-D-xylulose 5-phosphate</name>
        <dbReference type="ChEBI" id="CHEBI:57792"/>
    </ligand>
</feature>
<evidence type="ECO:0000256" key="6">
    <source>
        <dbReference type="ARBA" id="ARBA00023211"/>
    </source>
</evidence>
<keyword evidence="6 9" id="KW-0464">Manganese</keyword>
<feature type="binding site" evidence="9">
    <location>
        <position position="231"/>
    </location>
    <ligand>
        <name>1-deoxy-D-xylulose 5-phosphate</name>
        <dbReference type="ChEBI" id="CHEBI:57792"/>
    </ligand>
</feature>
<dbReference type="InterPro" id="IPR013644">
    <property type="entry name" value="DXP_reductoisomerase_C"/>
</dbReference>
<dbReference type="EC" id="1.1.1.267" evidence="9"/>
<evidence type="ECO:0000256" key="8">
    <source>
        <dbReference type="ARBA" id="ARBA00048543"/>
    </source>
</evidence>
<keyword evidence="4 9" id="KW-0521">NADP</keyword>
<evidence type="ECO:0000259" key="10">
    <source>
        <dbReference type="Pfam" id="PF02670"/>
    </source>
</evidence>
<sequence>MSISAAAADTSPKTTAGLRHVSIFGSTGSVGVSTLDLIAGAPDKFSVDVLTANENVSLLAEQARQFSAGLAVIADESKYAELKSSLAGSGIEVAAGRDALIAAAGRKVDWVMLAIVGAAGLAPALAAVRTGSIIAIANKEALVCSGDLVLGDAKKYGATLLPVDSEHNAIFQVLDFDQIDTVERLILTASGGPFLDFTLDQMKSVTREQALAHPNWDMGAKISIDSATMMNKGLEYIEAVRLFPVSPEKIDILVHPQSVIHSMVEYRDGSVLAQMGAPDMRTPISYTLGWPERHSFPAERLDLAKTGSLTFLEPDLLRFPAIRLAREALFAGKSAPTTLNASNEVAVHGFLTGAIGFLDIAAVVEECLNRAQVVDLSSIEDIFECDRQSRELARTVMASI</sequence>
<evidence type="ECO:0000259" key="11">
    <source>
        <dbReference type="Pfam" id="PF08436"/>
    </source>
</evidence>
<keyword evidence="7 9" id="KW-0414">Isoprene biosynthesis</keyword>
<dbReference type="Gene3D" id="1.10.1740.10">
    <property type="match status" value="1"/>
</dbReference>
<name>A0ABS3F9J0_9PROT</name>
<keyword evidence="9" id="KW-0460">Magnesium</keyword>
<comment type="pathway">
    <text evidence="1 9">Isoprenoid biosynthesis; isopentenyl diphosphate biosynthesis via DXP pathway; isopentenyl diphosphate from 1-deoxy-D-xylulose 5-phosphate: step 1/6.</text>
</comment>
<evidence type="ECO:0000256" key="3">
    <source>
        <dbReference type="ARBA" id="ARBA00022723"/>
    </source>
</evidence>
<feature type="binding site" evidence="9">
    <location>
        <position position="30"/>
    </location>
    <ligand>
        <name>NADPH</name>
        <dbReference type="ChEBI" id="CHEBI:57783"/>
    </ligand>
</feature>
<dbReference type="SUPFAM" id="SSF55347">
    <property type="entry name" value="Glyceraldehyde-3-phosphate dehydrogenase-like, C-terminal domain"/>
    <property type="match status" value="1"/>
</dbReference>
<evidence type="ECO:0000313" key="13">
    <source>
        <dbReference type="EMBL" id="MBO0335003.1"/>
    </source>
</evidence>
<feature type="binding site" evidence="9">
    <location>
        <position position="27"/>
    </location>
    <ligand>
        <name>NADPH</name>
        <dbReference type="ChEBI" id="CHEBI:57783"/>
    </ligand>
</feature>
<feature type="binding site" evidence="9">
    <location>
        <position position="213"/>
    </location>
    <ligand>
        <name>1-deoxy-D-xylulose 5-phosphate</name>
        <dbReference type="ChEBI" id="CHEBI:57792"/>
    </ligand>
</feature>
<dbReference type="InterPro" id="IPR036291">
    <property type="entry name" value="NAD(P)-bd_dom_sf"/>
</dbReference>
<feature type="binding site" evidence="9">
    <location>
        <position position="138"/>
    </location>
    <ligand>
        <name>NADPH</name>
        <dbReference type="ChEBI" id="CHEBI:57783"/>
    </ligand>
</feature>
<dbReference type="InterPro" id="IPR026877">
    <property type="entry name" value="DXPR_C"/>
</dbReference>
<dbReference type="SUPFAM" id="SSF51735">
    <property type="entry name" value="NAD(P)-binding Rossmann-fold domains"/>
    <property type="match status" value="1"/>
</dbReference>
<dbReference type="GO" id="GO:0030604">
    <property type="term" value="F:1-deoxy-D-xylulose-5-phosphate reductoisomerase activity"/>
    <property type="evidence" value="ECO:0007669"/>
    <property type="project" value="UniProtKB-EC"/>
</dbReference>
<dbReference type="HAMAP" id="MF_00183">
    <property type="entry name" value="DXP_reductoisom"/>
    <property type="match status" value="1"/>
</dbReference>
<evidence type="ECO:0000256" key="9">
    <source>
        <dbReference type="HAMAP-Rule" id="MF_00183"/>
    </source>
</evidence>
<dbReference type="RefSeq" id="WP_207047319.1">
    <property type="nucleotide sequence ID" value="NZ_JAFLNC010000005.1"/>
</dbReference>
<keyword evidence="3 9" id="KW-0479">Metal-binding</keyword>
<dbReference type="NCBIfam" id="TIGR00243">
    <property type="entry name" value="Dxr"/>
    <property type="match status" value="1"/>
</dbReference>
<feature type="binding site" evidence="9">
    <location>
        <position position="219"/>
    </location>
    <ligand>
        <name>NADPH</name>
        <dbReference type="ChEBI" id="CHEBI:57783"/>
    </ligand>
</feature>
<evidence type="ECO:0000259" key="12">
    <source>
        <dbReference type="Pfam" id="PF13288"/>
    </source>
</evidence>
<dbReference type="Pfam" id="PF08436">
    <property type="entry name" value="DXP_redisom_C"/>
    <property type="match status" value="1"/>
</dbReference>
<comment type="similarity">
    <text evidence="2 9">Belongs to the DXR family.</text>
</comment>
<comment type="cofactor">
    <cofactor evidence="9">
        <name>Mg(2+)</name>
        <dbReference type="ChEBI" id="CHEBI:18420"/>
    </cofactor>
    <cofactor evidence="9">
        <name>Mn(2+)</name>
        <dbReference type="ChEBI" id="CHEBI:29035"/>
    </cofactor>
</comment>
<dbReference type="PIRSF" id="PIRSF006205">
    <property type="entry name" value="Dxp_reductismrs"/>
    <property type="match status" value="1"/>
</dbReference>
<feature type="domain" description="1-deoxy-D-xylulose 5-phosphate reductoisomerase C-terminal" evidence="11">
    <location>
        <begin position="160"/>
        <end position="243"/>
    </location>
</feature>
<protein>
    <recommendedName>
        <fullName evidence="9">1-deoxy-D-xylulose 5-phosphate reductoisomerase</fullName>
        <shortName evidence="9">DXP reductoisomerase</shortName>
        <ecNumber evidence="9">1.1.1.267</ecNumber>
    </recommendedName>
    <alternativeName>
        <fullName evidence="9">1-deoxyxylulose-5-phosphate reductoisomerase</fullName>
    </alternativeName>
    <alternativeName>
        <fullName evidence="9">2-C-methyl-D-erythritol 4-phosphate synthase</fullName>
    </alternativeName>
</protein>
<dbReference type="Pfam" id="PF02670">
    <property type="entry name" value="DXP_reductoisom"/>
    <property type="match status" value="1"/>
</dbReference>
<feature type="binding site" evidence="9">
    <location>
        <position position="164"/>
    </location>
    <ligand>
        <name>Mn(2+)</name>
        <dbReference type="ChEBI" id="CHEBI:29035"/>
    </ligand>
</feature>
<dbReference type="Proteomes" id="UP000664761">
    <property type="component" value="Unassembled WGS sequence"/>
</dbReference>
<feature type="binding site" evidence="9">
    <location>
        <position position="139"/>
    </location>
    <ligand>
        <name>1-deoxy-D-xylulose 5-phosphate</name>
        <dbReference type="ChEBI" id="CHEBI:57792"/>
    </ligand>
</feature>
<organism evidence="13 14">
    <name type="scientific">Sneathiella sedimenti</name>
    <dbReference type="NCBI Taxonomy" id="2816034"/>
    <lineage>
        <taxon>Bacteria</taxon>
        <taxon>Pseudomonadati</taxon>
        <taxon>Pseudomonadota</taxon>
        <taxon>Alphaproteobacteria</taxon>
        <taxon>Sneathiellales</taxon>
        <taxon>Sneathiellaceae</taxon>
        <taxon>Sneathiella</taxon>
    </lineage>
</organism>
<comment type="function">
    <text evidence="9">Catalyzes the NADPH-dependent rearrangement and reduction of 1-deoxy-D-xylulose-5-phosphate (DXP) to 2-C-methyl-D-erythritol 4-phosphate (MEP).</text>
</comment>
<feature type="domain" description="DXP reductoisomerase C-terminal" evidence="12">
    <location>
        <begin position="275"/>
        <end position="391"/>
    </location>
</feature>
<proteinExistence type="inferred from homology"/>
<feature type="binding site" evidence="9">
    <location>
        <position position="55"/>
    </location>
    <ligand>
        <name>NADPH</name>
        <dbReference type="ChEBI" id="CHEBI:57783"/>
    </ligand>
</feature>
<dbReference type="EMBL" id="JAFLNC010000005">
    <property type="protein sequence ID" value="MBO0335003.1"/>
    <property type="molecule type" value="Genomic_DNA"/>
</dbReference>
<feature type="binding site" evidence="9">
    <location>
        <position position="166"/>
    </location>
    <ligand>
        <name>Mn(2+)</name>
        <dbReference type="ChEBI" id="CHEBI:29035"/>
    </ligand>
</feature>
<comment type="catalytic activity">
    <reaction evidence="8">
        <text>2-C-methyl-D-erythritol 4-phosphate + NADP(+) = 1-deoxy-D-xylulose 5-phosphate + NADPH + H(+)</text>
        <dbReference type="Rhea" id="RHEA:13717"/>
        <dbReference type="ChEBI" id="CHEBI:15378"/>
        <dbReference type="ChEBI" id="CHEBI:57783"/>
        <dbReference type="ChEBI" id="CHEBI:57792"/>
        <dbReference type="ChEBI" id="CHEBI:58262"/>
        <dbReference type="ChEBI" id="CHEBI:58349"/>
        <dbReference type="EC" id="1.1.1.267"/>
    </reaction>
    <physiologicalReaction direction="right-to-left" evidence="8">
        <dbReference type="Rhea" id="RHEA:13719"/>
    </physiologicalReaction>
</comment>
<gene>
    <name evidence="9" type="primary">dxr</name>
    <name evidence="13" type="ORF">J0X12_15360</name>
</gene>
<dbReference type="PANTHER" id="PTHR30525">
    <property type="entry name" value="1-DEOXY-D-XYLULOSE 5-PHOSPHATE REDUCTOISOMERASE"/>
    <property type="match status" value="1"/>
</dbReference>
<feature type="domain" description="1-deoxy-D-xylulose 5-phosphate reductoisomerase N-terminal" evidence="10">
    <location>
        <begin position="21"/>
        <end position="146"/>
    </location>
</feature>
<keyword evidence="5 9" id="KW-0560">Oxidoreductase</keyword>
<feature type="binding site" evidence="9">
    <location>
        <position position="232"/>
    </location>
    <ligand>
        <name>1-deoxy-D-xylulose 5-phosphate</name>
        <dbReference type="ChEBI" id="CHEBI:57792"/>
    </ligand>
</feature>
<dbReference type="Gene3D" id="3.40.50.720">
    <property type="entry name" value="NAD(P)-binding Rossmann-like Domain"/>
    <property type="match status" value="1"/>
</dbReference>
<evidence type="ECO:0000256" key="4">
    <source>
        <dbReference type="ARBA" id="ARBA00022857"/>
    </source>
</evidence>
<comment type="caution">
    <text evidence="13">The sequence shown here is derived from an EMBL/GenBank/DDBJ whole genome shotgun (WGS) entry which is preliminary data.</text>
</comment>
<dbReference type="PANTHER" id="PTHR30525:SF0">
    <property type="entry name" value="1-DEOXY-D-XYLULOSE 5-PHOSPHATE REDUCTOISOMERASE, CHLOROPLASTIC"/>
    <property type="match status" value="1"/>
</dbReference>
<dbReference type="Pfam" id="PF13288">
    <property type="entry name" value="DXPR_C"/>
    <property type="match status" value="1"/>
</dbReference>
<feature type="binding site" evidence="9">
    <location>
        <position position="226"/>
    </location>
    <ligand>
        <name>1-deoxy-D-xylulose 5-phosphate</name>
        <dbReference type="ChEBI" id="CHEBI:57792"/>
    </ligand>
</feature>
<dbReference type="InterPro" id="IPR003821">
    <property type="entry name" value="DXP_reductoisomerase"/>
</dbReference>
<accession>A0ABS3F9J0</accession>
<evidence type="ECO:0000256" key="2">
    <source>
        <dbReference type="ARBA" id="ARBA00006825"/>
    </source>
</evidence>
<feature type="binding site" evidence="9">
    <location>
        <position position="166"/>
    </location>
    <ligand>
        <name>1-deoxy-D-xylulose 5-phosphate</name>
        <dbReference type="ChEBI" id="CHEBI:57792"/>
    </ligand>
</feature>
<feature type="binding site" evidence="9">
    <location>
        <position position="190"/>
    </location>
    <ligand>
        <name>1-deoxy-D-xylulose 5-phosphate</name>
        <dbReference type="ChEBI" id="CHEBI:57792"/>
    </ligand>
</feature>
<dbReference type="SUPFAM" id="SSF69055">
    <property type="entry name" value="1-deoxy-D-xylulose-5-phosphate reductoisomerase, C-terminal domain"/>
    <property type="match status" value="1"/>
</dbReference>
<feature type="binding site" evidence="9">
    <location>
        <position position="29"/>
    </location>
    <ligand>
        <name>NADPH</name>
        <dbReference type="ChEBI" id="CHEBI:57783"/>
    </ligand>
</feature>
<feature type="binding site" evidence="9">
    <location>
        <position position="28"/>
    </location>
    <ligand>
        <name>NADPH</name>
        <dbReference type="ChEBI" id="CHEBI:57783"/>
    </ligand>
</feature>
<evidence type="ECO:0000313" key="14">
    <source>
        <dbReference type="Proteomes" id="UP000664761"/>
    </source>
</evidence>
<feature type="binding site" evidence="9">
    <location>
        <position position="235"/>
    </location>
    <ligand>
        <name>Mn(2+)</name>
        <dbReference type="ChEBI" id="CHEBI:29035"/>
    </ligand>
</feature>
<comment type="caution">
    <text evidence="9">Lacks conserved residue(s) required for the propagation of feature annotation.</text>
</comment>
<evidence type="ECO:0000256" key="5">
    <source>
        <dbReference type="ARBA" id="ARBA00023002"/>
    </source>
</evidence>
<evidence type="ECO:0000256" key="1">
    <source>
        <dbReference type="ARBA" id="ARBA00005094"/>
    </source>
</evidence>
<dbReference type="InterPro" id="IPR036169">
    <property type="entry name" value="DXPR_C_sf"/>
</dbReference>
<reference evidence="13 14" key="1">
    <citation type="submission" date="2021-03" db="EMBL/GenBank/DDBJ databases">
        <title>Sneathiella sp. CAU 1612 isolated from Kang Won-do.</title>
        <authorList>
            <person name="Kim W."/>
        </authorList>
    </citation>
    <scope>NUCLEOTIDE SEQUENCE [LARGE SCALE GENOMIC DNA]</scope>
    <source>
        <strain evidence="13 14">CAU 1612</strain>
    </source>
</reference>